<feature type="domain" description="Putative regulatory protein FmdB zinc ribbon" evidence="2">
    <location>
        <begin position="1"/>
        <end position="41"/>
    </location>
</feature>
<dbReference type="InterPro" id="IPR013429">
    <property type="entry name" value="Regulatory_FmdB_Zinc_ribbon"/>
</dbReference>
<evidence type="ECO:0000256" key="1">
    <source>
        <dbReference type="SAM" id="MobiDB-lite"/>
    </source>
</evidence>
<dbReference type="Proteomes" id="UP001229244">
    <property type="component" value="Unassembled WGS sequence"/>
</dbReference>
<dbReference type="SMART" id="SM00834">
    <property type="entry name" value="CxxC_CXXC_SSSS"/>
    <property type="match status" value="1"/>
</dbReference>
<gene>
    <name evidence="3" type="ORF">J2S73_004283</name>
</gene>
<comment type="caution">
    <text evidence="3">The sequence shown here is derived from an EMBL/GenBank/DDBJ whole genome shotgun (WGS) entry which is preliminary data.</text>
</comment>
<name>A0AAE3VUE7_9HYPH</name>
<dbReference type="AlphaFoldDB" id="A0AAE3VUE7"/>
<sequence length="113" mass="12097">MPLYDYYCEEHGAFTALRPMSAYAEPCECPDCGASAPRVMLTAPRLGLLDTATRTAHAVNERSAHEPKRASSHGHGPGCGCCGGGTAKKGRKTLHRPDGSKSFPSARPWMISH</sequence>
<feature type="region of interest" description="Disordered" evidence="1">
    <location>
        <begin position="90"/>
        <end position="113"/>
    </location>
</feature>
<reference evidence="3" key="1">
    <citation type="submission" date="2023-07" db="EMBL/GenBank/DDBJ databases">
        <title>Genomic Encyclopedia of Type Strains, Phase IV (KMG-IV): sequencing the most valuable type-strain genomes for metagenomic binning, comparative biology and taxonomic classification.</title>
        <authorList>
            <person name="Goeker M."/>
        </authorList>
    </citation>
    <scope>NUCLEOTIDE SEQUENCE</scope>
    <source>
        <strain evidence="3">DSM 21202</strain>
    </source>
</reference>
<feature type="region of interest" description="Disordered" evidence="1">
    <location>
        <begin position="57"/>
        <end position="78"/>
    </location>
</feature>
<feature type="compositionally biased region" description="Basic and acidic residues" evidence="1">
    <location>
        <begin position="59"/>
        <end position="69"/>
    </location>
</feature>
<accession>A0AAE3VUE7</accession>
<dbReference type="RefSeq" id="WP_306887721.1">
    <property type="nucleotide sequence ID" value="NZ_JAUSUL010000009.1"/>
</dbReference>
<evidence type="ECO:0000259" key="2">
    <source>
        <dbReference type="SMART" id="SM00834"/>
    </source>
</evidence>
<keyword evidence="4" id="KW-1185">Reference proteome</keyword>
<proteinExistence type="predicted"/>
<dbReference type="Pfam" id="PF09723">
    <property type="entry name" value="Zn_ribbon_8"/>
    <property type="match status" value="1"/>
</dbReference>
<evidence type="ECO:0000313" key="3">
    <source>
        <dbReference type="EMBL" id="MDQ0317796.1"/>
    </source>
</evidence>
<dbReference type="NCBIfam" id="TIGR02605">
    <property type="entry name" value="CxxC_CxxC_SSSS"/>
    <property type="match status" value="1"/>
</dbReference>
<protein>
    <submittedName>
        <fullName evidence="3">FmdB family regulatory protein</fullName>
    </submittedName>
</protein>
<evidence type="ECO:0000313" key="4">
    <source>
        <dbReference type="Proteomes" id="UP001229244"/>
    </source>
</evidence>
<organism evidence="3 4">
    <name type="scientific">Amorphus orientalis</name>
    <dbReference type="NCBI Taxonomy" id="649198"/>
    <lineage>
        <taxon>Bacteria</taxon>
        <taxon>Pseudomonadati</taxon>
        <taxon>Pseudomonadota</taxon>
        <taxon>Alphaproteobacteria</taxon>
        <taxon>Hyphomicrobiales</taxon>
        <taxon>Amorphaceae</taxon>
        <taxon>Amorphus</taxon>
    </lineage>
</organism>
<dbReference type="EMBL" id="JAUSUL010000009">
    <property type="protein sequence ID" value="MDQ0317796.1"/>
    <property type="molecule type" value="Genomic_DNA"/>
</dbReference>